<dbReference type="InterPro" id="IPR011009">
    <property type="entry name" value="Kinase-like_dom_sf"/>
</dbReference>
<dbReference type="GO" id="GO:0016301">
    <property type="term" value="F:kinase activity"/>
    <property type="evidence" value="ECO:0007669"/>
    <property type="project" value="UniProtKB-KW"/>
</dbReference>
<feature type="binding site" evidence="6">
    <location>
        <position position="42"/>
    </location>
    <ligand>
        <name>ATP</name>
        <dbReference type="ChEBI" id="CHEBI:30616"/>
    </ligand>
</feature>
<evidence type="ECO:0000313" key="8">
    <source>
        <dbReference type="EMBL" id="MBP1464431.1"/>
    </source>
</evidence>
<evidence type="ECO:0000256" key="3">
    <source>
        <dbReference type="ARBA" id="ARBA00022741"/>
    </source>
</evidence>
<dbReference type="SUPFAM" id="SSF56112">
    <property type="entry name" value="Protein kinase-like (PK-like)"/>
    <property type="match status" value="1"/>
</dbReference>
<dbReference type="InterPro" id="IPR051175">
    <property type="entry name" value="CLK_kinases"/>
</dbReference>
<evidence type="ECO:0000256" key="2">
    <source>
        <dbReference type="ARBA" id="ARBA00022679"/>
    </source>
</evidence>
<keyword evidence="4 8" id="KW-0418">Kinase</keyword>
<dbReference type="PROSITE" id="PS50011">
    <property type="entry name" value="PROTEIN_KINASE_DOM"/>
    <property type="match status" value="1"/>
</dbReference>
<dbReference type="Gene3D" id="3.30.200.20">
    <property type="entry name" value="Phosphorylase Kinase, domain 1"/>
    <property type="match status" value="1"/>
</dbReference>
<evidence type="ECO:0000256" key="4">
    <source>
        <dbReference type="ARBA" id="ARBA00022777"/>
    </source>
</evidence>
<gene>
    <name evidence="8" type="ORF">EYB53_001800</name>
</gene>
<dbReference type="RefSeq" id="WP_135476129.1">
    <property type="nucleotide sequence ID" value="NZ_SIJK02000002.1"/>
</dbReference>
<dbReference type="PROSITE" id="PS00107">
    <property type="entry name" value="PROTEIN_KINASE_ATP"/>
    <property type="match status" value="1"/>
</dbReference>
<feature type="domain" description="Protein kinase" evidence="7">
    <location>
        <begin position="13"/>
        <end position="92"/>
    </location>
</feature>
<dbReference type="Pfam" id="PF00069">
    <property type="entry name" value="Pkinase"/>
    <property type="match status" value="1"/>
</dbReference>
<accession>A0ABS4D4R7</accession>
<dbReference type="Proteomes" id="UP001193081">
    <property type="component" value="Unassembled WGS sequence"/>
</dbReference>
<evidence type="ECO:0000256" key="6">
    <source>
        <dbReference type="PROSITE-ProRule" id="PRU10141"/>
    </source>
</evidence>
<evidence type="ECO:0000313" key="9">
    <source>
        <dbReference type="Proteomes" id="UP001193081"/>
    </source>
</evidence>
<name>A0ABS4D4R7_9CHLR</name>
<dbReference type="EMBL" id="SIJK02000002">
    <property type="protein sequence ID" value="MBP1464431.1"/>
    <property type="molecule type" value="Genomic_DNA"/>
</dbReference>
<keyword evidence="5 6" id="KW-0067">ATP-binding</keyword>
<keyword evidence="2" id="KW-0808">Transferase</keyword>
<evidence type="ECO:0000256" key="5">
    <source>
        <dbReference type="ARBA" id="ARBA00022840"/>
    </source>
</evidence>
<dbReference type="InterPro" id="IPR000719">
    <property type="entry name" value="Prot_kinase_dom"/>
</dbReference>
<comment type="caution">
    <text evidence="8">The sequence shown here is derived from an EMBL/GenBank/DDBJ whole genome shotgun (WGS) entry which is preliminary data.</text>
</comment>
<evidence type="ECO:0000259" key="7">
    <source>
        <dbReference type="PROSITE" id="PS50011"/>
    </source>
</evidence>
<organism evidence="8 9">
    <name type="scientific">Candidatus Chloroploca mongolica</name>
    <dbReference type="NCBI Taxonomy" id="2528176"/>
    <lineage>
        <taxon>Bacteria</taxon>
        <taxon>Bacillati</taxon>
        <taxon>Chloroflexota</taxon>
        <taxon>Chloroflexia</taxon>
        <taxon>Chloroflexales</taxon>
        <taxon>Chloroflexineae</taxon>
        <taxon>Oscillochloridaceae</taxon>
        <taxon>Candidatus Chloroploca</taxon>
    </lineage>
</organism>
<dbReference type="InterPro" id="IPR017441">
    <property type="entry name" value="Protein_kinase_ATP_BS"/>
</dbReference>
<sequence length="92" mass="11033">MMFQPGQILDRRYRIEEFLGGGGFAYVYRAFDQVHQRQVALKTNRPESKEQRQALFEEFKQLRNLGIERIPQMEDLIEVDQQICLVLELYPR</sequence>
<dbReference type="PANTHER" id="PTHR45646">
    <property type="entry name" value="SERINE/THREONINE-PROTEIN KINASE DOA-RELATED"/>
    <property type="match status" value="1"/>
</dbReference>
<keyword evidence="1" id="KW-0723">Serine/threonine-protein kinase</keyword>
<proteinExistence type="predicted"/>
<evidence type="ECO:0000256" key="1">
    <source>
        <dbReference type="ARBA" id="ARBA00022527"/>
    </source>
</evidence>
<keyword evidence="3 6" id="KW-0547">Nucleotide-binding</keyword>
<keyword evidence="9" id="KW-1185">Reference proteome</keyword>
<reference evidence="8 9" key="1">
    <citation type="submission" date="2021-03" db="EMBL/GenBank/DDBJ databases">
        <authorList>
            <person name="Grouzdev D.S."/>
        </authorList>
    </citation>
    <scope>NUCLEOTIDE SEQUENCE [LARGE SCALE GENOMIC DNA]</scope>
    <source>
        <strain evidence="8 9">M50-1</strain>
    </source>
</reference>
<protein>
    <submittedName>
        <fullName evidence="8">Protein kinase</fullName>
    </submittedName>
</protein>